<reference evidence="1 2" key="1">
    <citation type="journal article" date="2019" name="Sci. Rep.">
        <title>Orb-weaving spider Araneus ventricosus genome elucidates the spidroin gene catalogue.</title>
        <authorList>
            <person name="Kono N."/>
            <person name="Nakamura H."/>
            <person name="Ohtoshi R."/>
            <person name="Moran D.A.P."/>
            <person name="Shinohara A."/>
            <person name="Yoshida Y."/>
            <person name="Fujiwara M."/>
            <person name="Mori M."/>
            <person name="Tomita M."/>
            <person name="Arakawa K."/>
        </authorList>
    </citation>
    <scope>NUCLEOTIDE SEQUENCE [LARGE SCALE GENOMIC DNA]</scope>
</reference>
<evidence type="ECO:0000313" key="2">
    <source>
        <dbReference type="Proteomes" id="UP000499080"/>
    </source>
</evidence>
<gene>
    <name evidence="1" type="ORF">AVEN_88789_1</name>
</gene>
<dbReference type="EMBL" id="BGPR01048234">
    <property type="protein sequence ID" value="GBO25259.1"/>
    <property type="molecule type" value="Genomic_DNA"/>
</dbReference>
<protein>
    <submittedName>
        <fullName evidence="1">Uncharacterized protein</fullName>
    </submittedName>
</protein>
<comment type="caution">
    <text evidence="1">The sequence shown here is derived from an EMBL/GenBank/DDBJ whole genome shotgun (WGS) entry which is preliminary data.</text>
</comment>
<keyword evidence="2" id="KW-1185">Reference proteome</keyword>
<accession>A0A4Y2VIY4</accession>
<sequence>MAINLISSSVKYWNRFVLRKNPCDTRGEFGPRPHCPPRNPTREGSCWLRASPALALHASQGLYAKGQFRERLPPLTQSPISYHCRLIPLSGWVTDRLITKDQNVPPV</sequence>
<dbReference type="AlphaFoldDB" id="A0A4Y2VIY4"/>
<proteinExistence type="predicted"/>
<name>A0A4Y2VIY4_ARAVE</name>
<evidence type="ECO:0000313" key="1">
    <source>
        <dbReference type="EMBL" id="GBO25259.1"/>
    </source>
</evidence>
<dbReference type="Proteomes" id="UP000499080">
    <property type="component" value="Unassembled WGS sequence"/>
</dbReference>
<organism evidence="1 2">
    <name type="scientific">Araneus ventricosus</name>
    <name type="common">Orbweaver spider</name>
    <name type="synonym">Epeira ventricosa</name>
    <dbReference type="NCBI Taxonomy" id="182803"/>
    <lineage>
        <taxon>Eukaryota</taxon>
        <taxon>Metazoa</taxon>
        <taxon>Ecdysozoa</taxon>
        <taxon>Arthropoda</taxon>
        <taxon>Chelicerata</taxon>
        <taxon>Arachnida</taxon>
        <taxon>Araneae</taxon>
        <taxon>Araneomorphae</taxon>
        <taxon>Entelegynae</taxon>
        <taxon>Araneoidea</taxon>
        <taxon>Araneidae</taxon>
        <taxon>Araneus</taxon>
    </lineage>
</organism>